<reference evidence="1 2" key="1">
    <citation type="submission" date="2024-01" db="EMBL/GenBank/DDBJ databases">
        <title>Chryseobacterium sp. T9W2-O.</title>
        <authorList>
            <person name="Maltman C."/>
        </authorList>
    </citation>
    <scope>NUCLEOTIDE SEQUENCE [LARGE SCALE GENOMIC DNA]</scope>
    <source>
        <strain evidence="1 2">T9W2-O</strain>
    </source>
</reference>
<protein>
    <submittedName>
        <fullName evidence="1">Uncharacterized protein</fullName>
    </submittedName>
</protein>
<comment type="caution">
    <text evidence="1">The sequence shown here is derived from an EMBL/GenBank/DDBJ whole genome shotgun (WGS) entry which is preliminary data.</text>
</comment>
<evidence type="ECO:0000313" key="1">
    <source>
        <dbReference type="EMBL" id="MEC3874606.1"/>
    </source>
</evidence>
<proteinExistence type="predicted"/>
<dbReference type="EMBL" id="JAYLAA010000012">
    <property type="protein sequence ID" value="MEC3874606.1"/>
    <property type="molecule type" value="Genomic_DNA"/>
</dbReference>
<gene>
    <name evidence="1" type="ORF">SOP96_02640</name>
</gene>
<name>A0ABU6HNG7_9FLAO</name>
<organism evidence="1 2">
    <name type="scientific">Chryseobacterium salviniae</name>
    <dbReference type="NCBI Taxonomy" id="3101750"/>
    <lineage>
        <taxon>Bacteria</taxon>
        <taxon>Pseudomonadati</taxon>
        <taxon>Bacteroidota</taxon>
        <taxon>Flavobacteriia</taxon>
        <taxon>Flavobacteriales</taxon>
        <taxon>Weeksellaceae</taxon>
        <taxon>Chryseobacterium group</taxon>
        <taxon>Chryseobacterium</taxon>
    </lineage>
</organism>
<dbReference type="Proteomes" id="UP001348397">
    <property type="component" value="Unassembled WGS sequence"/>
</dbReference>
<keyword evidence="2" id="KW-1185">Reference proteome</keyword>
<dbReference type="RefSeq" id="WP_326319676.1">
    <property type="nucleotide sequence ID" value="NZ_JAYLAA010000012.1"/>
</dbReference>
<accession>A0ABU6HNG7</accession>
<sequence length="240" mass="28398">MKKLTIFISLLCCSLLYCQDDEYLKLNNILKEINNTDPKEINNSISQLKYLSQQTNNQDLKTKIIEVIETLKSLKTSILQLRPIVKEFHEFPITEREKFIISKDLKTDIIYIRPKSYINMNIFPILVISQDKVKMRFITRYISKNPINFTKALFTIEGDNYNYDPQELIIKKDSNSNTIEESDISVDDNLYLVLNKIMISNEEVMYSLFGKKIWHIEMMQSEKDAIRNIIFLYLDMVVRK</sequence>
<evidence type="ECO:0000313" key="2">
    <source>
        <dbReference type="Proteomes" id="UP001348397"/>
    </source>
</evidence>